<evidence type="ECO:0000256" key="5">
    <source>
        <dbReference type="ARBA" id="ARBA00022801"/>
    </source>
</evidence>
<dbReference type="GO" id="GO:0004843">
    <property type="term" value="F:cysteine-type deubiquitinase activity"/>
    <property type="evidence" value="ECO:0007669"/>
    <property type="project" value="UniProtKB-EC"/>
</dbReference>
<dbReference type="GO" id="GO:0006508">
    <property type="term" value="P:proteolysis"/>
    <property type="evidence" value="ECO:0007669"/>
    <property type="project" value="UniProtKB-KW"/>
</dbReference>
<keyword evidence="4" id="KW-0833">Ubl conjugation pathway</keyword>
<dbReference type="EC" id="3.4.19.12" evidence="2"/>
<feature type="coiled-coil region" evidence="7">
    <location>
        <begin position="552"/>
        <end position="590"/>
    </location>
</feature>
<evidence type="ECO:0000256" key="7">
    <source>
        <dbReference type="SAM" id="Coils"/>
    </source>
</evidence>
<dbReference type="Pfam" id="PF12340">
    <property type="entry name" value="DUF3638"/>
    <property type="match status" value="1"/>
</dbReference>
<feature type="region of interest" description="Disordered" evidence="8">
    <location>
        <begin position="2832"/>
        <end position="2859"/>
    </location>
</feature>
<dbReference type="EMBL" id="KV744900">
    <property type="protein sequence ID" value="OCK82068.1"/>
    <property type="molecule type" value="Genomic_DNA"/>
</dbReference>
<sequence length="3116" mass="354179">MSKESSLDYIINHVFLPSKLPQCEDYQVTMSNGLLLEFLDALEAYQDHLPPEERALWKPCVKMIQTMYELHDSSVALDAKTLSSKLAAMAYGDSLVFHIRAQNAGLIFRKTDSQTHTTIESFELAPTTSAVMGCKSRLRRSFPGPAIRIANGFLADAAFREPLAEMLAKLDAETPALATPKAKKAPSKVAEIRDSVDPMMVTDLLTGVLRAVGDPTDVVRIHKNTRDDVVWKKALKPWRRSALWLLLRVAIQSTLARVNVASVSRLYYKSFMVFFLSRVLERAVNASLPSDLLFTMKAKIGRRVLKLDQAPGVETIEPLESTKQLLSSRWDNLQKDTDPNGIWKAWAKSRSDLSFQEDTKLKLSSLGPYLKKIAARAVHSPTELNFEPHCPLRIYQSSSIFPSINQLLSMGSAIKHTSLLDMEAWVEKHLSQWLEENIRLADTTSRLAELLVTYFNTASSFYEGNPVQISTMFLTVMELWVAVDKSAIMQHSILADYSPRFPLTFLDPLLLPRKDQMKRLSVVEQYLSQRDKPVSFLSTGLDSLAIRFYKNSASHKQRRQNIEAQAEQKREEKRRELERLMEEYRNLSTKFAESYHKNTYAWSKRTRRYRYQHVERSCSKCALKLQIDNMTIDIHEWPLPSDNLQAMLVVFELDVPAAILKWRDATYRLHIGLLSRPAKHDQHRLYYLRDYADLPHDASDISGRLQLASFKKSYRTAHYRTVHISGINVDNVLVNHGMEYDMYDSEICELARTSIGSCNVRARCTFDLLDGSYSQLKDVVADTIHYPNDIIARQSQCPPAITVHEFCAFGTLRAGHRIQWLNIARELTNRVLCFSHYDVCVLFLQACWQAGPADANTVLRESHSVLNEEPVGLGLLSALSEALSSIEGNWQSSIAVRLFTVLTSRILSLCTHRDVRVRCLCLLKQARNAALLWTRELRQKFQASSIEDERKDLSKRALEAALICHLTFNVDAAFVPDLLATHEDFSDLVESAIVVYDHCPAVASDLPVSIRHLLEESARLCHQLEHRVRWFILKDSFGLDSALSRIWRDYRPSGKWVALEKPNERWLTTRTLCESAQKSVTVHFNVLTGELLVMGKPLTRLPSQFESHATFQRLFGQKILDVVPSNMVGMDFGVREQVHGYQIHFAMHNSELIIRAMRESELLELVPTHALRGDFPVAFIDDFSHWLHVDTGTVEWRPISNPWTAESQPWQLLTETPEVRWLIRGSAILIDSASKTGHAISSLLAPLEQETHIHVTLNKQAERLDIYLPRLNLDFLLDPNKPSLESKQFRGMEVDPDQSLGTLTGLKNRLVLRNTNGSSRCVIIPFGKAEFSLEGYHVNVKIDTGVERQVAYYIYYTDCALRRLSDNNSLKSKLFKCYLHALTAHCLPDRLTGRTGTEESLDGLQNASIRSFSQLSEDHLELLYLIAELTPRRSFYPAGMRVMQTVEWSNLPPLSQHNYFYIIVRKILQHYAAFDLFREQASPLLEDRIRLDSQLLERAVIRDAVYRLDGFGAEAYTPIHDVEYNARDRCSSNLGELRSYTAARLAFGWSVELHAGFDLWSFITSWGRQIAGTRSGSAVGILSTINALGYDPRWLDDGATFLPEMWCSLQSRLSSAVESKDKYRIMFFLSTLMFSDSDNEGLVKSLLAFATVPALRQLRPPAHASFSLANGHEPHRDKIIEIVESFPRPFDECPESRLQQLDHETAWQANNRRRDLHNEVFRAHVEKFTSVVLPQWTVPFGESVKLVLQPHDNNSWYIRTTDAIRDVHSWFREWARNAEFRRYISQAQDNMNTLSTATGIFSSFSFSEPTYHASTKTGFIKYDDLFFTAPPILELKKDTSFRGWMRKKTKDQDDYRNIKALIDRLYSRSTDRFQQQYARDLERSLNSLCDSTSTELHGSMDDLGAAFDVHLKLCEQALDKIYESICLSMKSGNATVARIALLTDMWPRLSRMSLLQHLSSTKIANLSAEWRTCLIQYGAAITDLQRAHRLIVAFTNRSGDPMDLLKELSNPGHEAWNVNKYPDWLLLELESNLLIRPVQARIAEFMIQPLSGSNSVIQLNMGEGKSSVIVPIIAAILANMEKLTRIVVLKPLTPQMLQTLIAKCGGLLNRPIYYMPFSRSIRIDSTRAIRIRSLYQQCMHVGGILLTQPEHLLSFELMGYESILSDQPAAGYEMVKTQRWLNSHARDVLDESDEVLSVRFELIYTIGTQRPIEFSSDRWSLVQHVLSRLSNLVGDVLVAFPKGIEVQVNPKCGSFPHIRILQPDAGKMLMESLAIEICSKGLPAARFRVRHLSQHLRDQLYRVITEIDVPGSEVESFIKLRDDQTIDESMWKSVLLLRGLIAGGVLNFAFQEKRWRVNYGLDPSRSQLAVPFRAKDIPSARAEYSHPDSTIVLTCLCYYYRGLSDQELRVAFDTLFRSDNAQVEYEIWIQNVEGLPVAFQRLEGVNLQDTAQCNHDIFPHLRFAKGAIDFFLSHLVFPAEMREFPEKLSSSGWNIAHVKAHPTTGFSGTNDSRYILPLSIYQSDLPEQLHTNATVLHYLLGEENSYKQITQASRNVAVNTEILLDMIVGLTPPVRVLLDVGAQVLDLRNDEVAHRWLQLAPASEVQAVVFFNDDDVPCVLDRNGTLELLTISPFSRQMDQCLVYLDESHTRGTDLKMPPNYRAAVTLGPGLTKDRFVQACMRMRNLGNGQSVIACASMEIQSQILACCNKSSMDAITMADVLEWCIHQTCAQTKKAIPLWGQQGLRYQKQQVALSKAPTNPEAPLPLQIAELLLEPKAQSLEARYGWKSPQGSLYSIISNPVRDDLMARAEQVSAIISRCHEFRIHSLNSATLQEEQERELSPENEREHEVERPRPMTPCQHHTHQFIKSFVETGRLCGLGVAFQPAFASLRSTSAAEHTGFEEWPTDLLATMDFVNTVQAPRGQAVDFYLKPVNWILSHQTKGGVTTYLVISPTEANDLLPMILQHKVVTLHVYSPRIRLSMRSLEDLSFCAIPRFTPPLVFPRAITHLNLFAGQLYLRDYEEYLSLCAFLGLCYQSTAAKGDGFIIPRDRDCVEAVAVRGCRFTVSPIGFLRKLMTIRRKGQSFERSHLGIVLQGYPLDRDQVQLGSPISASNW</sequence>
<reference evidence="12 13" key="1">
    <citation type="journal article" date="2016" name="Nat. Commun.">
        <title>Ectomycorrhizal ecology is imprinted in the genome of the dominant symbiotic fungus Cenococcum geophilum.</title>
        <authorList>
            <consortium name="DOE Joint Genome Institute"/>
            <person name="Peter M."/>
            <person name="Kohler A."/>
            <person name="Ohm R.A."/>
            <person name="Kuo A."/>
            <person name="Krutzmann J."/>
            <person name="Morin E."/>
            <person name="Arend M."/>
            <person name="Barry K.W."/>
            <person name="Binder M."/>
            <person name="Choi C."/>
            <person name="Clum A."/>
            <person name="Copeland A."/>
            <person name="Grisel N."/>
            <person name="Haridas S."/>
            <person name="Kipfer T."/>
            <person name="LaButti K."/>
            <person name="Lindquist E."/>
            <person name="Lipzen A."/>
            <person name="Maire R."/>
            <person name="Meier B."/>
            <person name="Mihaltcheva S."/>
            <person name="Molinier V."/>
            <person name="Murat C."/>
            <person name="Poggeler S."/>
            <person name="Quandt C.A."/>
            <person name="Sperisen C."/>
            <person name="Tritt A."/>
            <person name="Tisserant E."/>
            <person name="Crous P.W."/>
            <person name="Henrissat B."/>
            <person name="Nehls U."/>
            <person name="Egli S."/>
            <person name="Spatafora J.W."/>
            <person name="Grigoriev I.V."/>
            <person name="Martin F.M."/>
        </authorList>
    </citation>
    <scope>NUCLEOTIDE SEQUENCE [LARGE SCALE GENOMIC DNA]</scope>
    <source>
        <strain evidence="12 13">CBS 459.81</strain>
    </source>
</reference>
<evidence type="ECO:0000256" key="1">
    <source>
        <dbReference type="ARBA" id="ARBA00000707"/>
    </source>
</evidence>
<evidence type="ECO:0000259" key="10">
    <source>
        <dbReference type="Pfam" id="PF12359"/>
    </source>
</evidence>
<evidence type="ECO:0000313" key="13">
    <source>
        <dbReference type="Proteomes" id="UP000250266"/>
    </source>
</evidence>
<keyword evidence="6" id="KW-0788">Thiol protease</keyword>
<dbReference type="Pfam" id="PF12359">
    <property type="entry name" value="DUF3645"/>
    <property type="match status" value="1"/>
</dbReference>
<evidence type="ECO:0000313" key="12">
    <source>
        <dbReference type="EMBL" id="OCK82068.1"/>
    </source>
</evidence>
<dbReference type="InterPro" id="IPR046541">
    <property type="entry name" value="DUF6606"/>
</dbReference>
<evidence type="ECO:0000256" key="8">
    <source>
        <dbReference type="SAM" id="MobiDB-lite"/>
    </source>
</evidence>
<dbReference type="PANTHER" id="PTHR13367:SF34">
    <property type="match status" value="1"/>
</dbReference>
<dbReference type="PANTHER" id="PTHR13367">
    <property type="entry name" value="UBIQUITIN THIOESTERASE"/>
    <property type="match status" value="1"/>
</dbReference>
<protein>
    <recommendedName>
        <fullName evidence="2">ubiquitinyl hydrolase 1</fullName>
        <ecNumber evidence="2">3.4.19.12</ecNumber>
    </recommendedName>
</protein>
<feature type="compositionally biased region" description="Basic and acidic residues" evidence="8">
    <location>
        <begin position="2839"/>
        <end position="2855"/>
    </location>
</feature>
<feature type="domain" description="DUF6606" evidence="11">
    <location>
        <begin position="10"/>
        <end position="281"/>
    </location>
</feature>
<keyword evidence="3" id="KW-0645">Protease</keyword>
<dbReference type="OrthoDB" id="3182339at2759"/>
<gene>
    <name evidence="12" type="ORF">K432DRAFT_424453</name>
</gene>
<evidence type="ECO:0000256" key="2">
    <source>
        <dbReference type="ARBA" id="ARBA00012759"/>
    </source>
</evidence>
<accession>A0A8E2JGX1</accession>
<evidence type="ECO:0000259" key="11">
    <source>
        <dbReference type="Pfam" id="PF20255"/>
    </source>
</evidence>
<evidence type="ECO:0000256" key="3">
    <source>
        <dbReference type="ARBA" id="ARBA00022670"/>
    </source>
</evidence>
<dbReference type="Pfam" id="PF20255">
    <property type="entry name" value="DUF6606"/>
    <property type="match status" value="1"/>
</dbReference>
<evidence type="ECO:0000259" key="9">
    <source>
        <dbReference type="Pfam" id="PF12340"/>
    </source>
</evidence>
<keyword evidence="5" id="KW-0378">Hydrolase</keyword>
<dbReference type="InterPro" id="IPR051346">
    <property type="entry name" value="OTU_Deubiquitinase"/>
</dbReference>
<feature type="domain" description="DUF3645" evidence="10">
    <location>
        <begin position="2362"/>
        <end position="2394"/>
    </location>
</feature>
<name>A0A8E2JGX1_9PEZI</name>
<dbReference type="InterPro" id="IPR022105">
    <property type="entry name" value="DUF3645"/>
</dbReference>
<proteinExistence type="predicted"/>
<evidence type="ECO:0000256" key="6">
    <source>
        <dbReference type="ARBA" id="ARBA00022807"/>
    </source>
</evidence>
<dbReference type="InterPro" id="IPR022099">
    <property type="entry name" value="DUF3638"/>
</dbReference>
<feature type="domain" description="DUF3638" evidence="9">
    <location>
        <begin position="2013"/>
        <end position="2233"/>
    </location>
</feature>
<comment type="catalytic activity">
    <reaction evidence="1">
        <text>Thiol-dependent hydrolysis of ester, thioester, amide, peptide and isopeptide bonds formed by the C-terminal Gly of ubiquitin (a 76-residue protein attached to proteins as an intracellular targeting signal).</text>
        <dbReference type="EC" id="3.4.19.12"/>
    </reaction>
</comment>
<evidence type="ECO:0000256" key="4">
    <source>
        <dbReference type="ARBA" id="ARBA00022786"/>
    </source>
</evidence>
<keyword evidence="13" id="KW-1185">Reference proteome</keyword>
<organism evidence="12 13">
    <name type="scientific">Lepidopterella palustris CBS 459.81</name>
    <dbReference type="NCBI Taxonomy" id="1314670"/>
    <lineage>
        <taxon>Eukaryota</taxon>
        <taxon>Fungi</taxon>
        <taxon>Dikarya</taxon>
        <taxon>Ascomycota</taxon>
        <taxon>Pezizomycotina</taxon>
        <taxon>Dothideomycetes</taxon>
        <taxon>Pleosporomycetidae</taxon>
        <taxon>Mytilinidiales</taxon>
        <taxon>Argynnaceae</taxon>
        <taxon>Lepidopterella</taxon>
    </lineage>
</organism>
<dbReference type="Proteomes" id="UP000250266">
    <property type="component" value="Unassembled WGS sequence"/>
</dbReference>
<keyword evidence="7" id="KW-0175">Coiled coil</keyword>